<keyword evidence="1" id="KW-0479">Metal-binding</keyword>
<dbReference type="Pfam" id="PF13639">
    <property type="entry name" value="zf-RING_2"/>
    <property type="match status" value="1"/>
</dbReference>
<dbReference type="PANTHER" id="PTHR45931:SF3">
    <property type="entry name" value="RING ZINC FINGER-CONTAINING PROTEIN"/>
    <property type="match status" value="1"/>
</dbReference>
<feature type="region of interest" description="Disordered" evidence="5">
    <location>
        <begin position="104"/>
        <end position="160"/>
    </location>
</feature>
<protein>
    <submittedName>
        <fullName evidence="7">RING/U-box superfamily protein</fullName>
    </submittedName>
</protein>
<evidence type="ECO:0000256" key="3">
    <source>
        <dbReference type="ARBA" id="ARBA00022833"/>
    </source>
</evidence>
<dbReference type="InterPro" id="IPR013083">
    <property type="entry name" value="Znf_RING/FYVE/PHD"/>
</dbReference>
<evidence type="ECO:0000256" key="2">
    <source>
        <dbReference type="ARBA" id="ARBA00022771"/>
    </source>
</evidence>
<feature type="domain" description="RING-type" evidence="6">
    <location>
        <begin position="335"/>
        <end position="376"/>
    </location>
</feature>
<keyword evidence="3" id="KW-0862">Zinc</keyword>
<feature type="compositionally biased region" description="Basic and acidic residues" evidence="5">
    <location>
        <begin position="130"/>
        <end position="144"/>
    </location>
</feature>
<comment type="caution">
    <text evidence="7">The sequence shown here is derived from an EMBL/GenBank/DDBJ whole genome shotgun (WGS) entry which is preliminary data.</text>
</comment>
<dbReference type="InterPro" id="IPR001841">
    <property type="entry name" value="Znf_RING"/>
</dbReference>
<dbReference type="PANTHER" id="PTHR45931">
    <property type="entry name" value="SI:CH211-59O9.10"/>
    <property type="match status" value="1"/>
</dbReference>
<feature type="compositionally biased region" description="Basic residues" evidence="5">
    <location>
        <begin position="105"/>
        <end position="116"/>
    </location>
</feature>
<feature type="compositionally biased region" description="Low complexity" evidence="5">
    <location>
        <begin position="117"/>
        <end position="129"/>
    </location>
</feature>
<dbReference type="Gene3D" id="3.30.40.10">
    <property type="entry name" value="Zinc/RING finger domain, C3HC4 (zinc finger)"/>
    <property type="match status" value="1"/>
</dbReference>
<dbReference type="GO" id="GO:0006511">
    <property type="term" value="P:ubiquitin-dependent protein catabolic process"/>
    <property type="evidence" value="ECO:0007669"/>
    <property type="project" value="TreeGrafter"/>
</dbReference>
<keyword evidence="8" id="KW-1185">Reference proteome</keyword>
<evidence type="ECO:0000256" key="5">
    <source>
        <dbReference type="SAM" id="MobiDB-lite"/>
    </source>
</evidence>
<dbReference type="EMBL" id="BJWL01000023">
    <property type="protein sequence ID" value="GFZ12258.1"/>
    <property type="molecule type" value="Genomic_DNA"/>
</dbReference>
<dbReference type="GO" id="GO:0008270">
    <property type="term" value="F:zinc ion binding"/>
    <property type="evidence" value="ECO:0007669"/>
    <property type="project" value="UniProtKB-KW"/>
</dbReference>
<sequence length="387" mass="42998">MTVPVVPRKVWNGELTALDNGDGDGDDDEMLPPHKIVAKGSVPLKGTYLISGSGLLSLSASQRKRKGIVVRCCMTSASELFYNRRSRLGRSSLDLGLNSSLDRTFHHHSHSNRRNNHQQNHNNNNNSNNNRRDRHDLDGCDPLRRPPLIRHQSHRPNLERDAVRLNEGSSQSSSSSNINLDNSGGIHNIPRFSGNDRLPGAVLLARGKASSEIERRISIWKQTPSQMPNCKVLTDNGVSRDSGCDHHSLEVIFPPNLLKLSILQSNRASSDINRNDVTLGDEFRLVDAEQLLVPQQTITRPPGLTQEAVNNLQVEFFGTAKCSDERDTSGALQECSICLEGFLEGDELMCLPCAHRFHSSCLDPWIRTCGDCPYCRSSIIVTSRIEQ</sequence>
<gene>
    <name evidence="7" type="ORF">Acr_23g0006430</name>
</gene>
<organism evidence="7 8">
    <name type="scientific">Actinidia rufa</name>
    <dbReference type="NCBI Taxonomy" id="165716"/>
    <lineage>
        <taxon>Eukaryota</taxon>
        <taxon>Viridiplantae</taxon>
        <taxon>Streptophyta</taxon>
        <taxon>Embryophyta</taxon>
        <taxon>Tracheophyta</taxon>
        <taxon>Spermatophyta</taxon>
        <taxon>Magnoliopsida</taxon>
        <taxon>eudicotyledons</taxon>
        <taxon>Gunneridae</taxon>
        <taxon>Pentapetalae</taxon>
        <taxon>asterids</taxon>
        <taxon>Ericales</taxon>
        <taxon>Actinidiaceae</taxon>
        <taxon>Actinidia</taxon>
    </lineage>
</organism>
<dbReference type="PROSITE" id="PS50089">
    <property type="entry name" value="ZF_RING_2"/>
    <property type="match status" value="1"/>
</dbReference>
<dbReference type="InterPro" id="IPR051834">
    <property type="entry name" value="RING_finger_E3_ligase"/>
</dbReference>
<keyword evidence="2 4" id="KW-0863">Zinc-finger</keyword>
<dbReference type="AlphaFoldDB" id="A0A7J0GND9"/>
<evidence type="ECO:0000313" key="8">
    <source>
        <dbReference type="Proteomes" id="UP000585474"/>
    </source>
</evidence>
<evidence type="ECO:0000256" key="1">
    <source>
        <dbReference type="ARBA" id="ARBA00022723"/>
    </source>
</evidence>
<dbReference type="Proteomes" id="UP000585474">
    <property type="component" value="Unassembled WGS sequence"/>
</dbReference>
<proteinExistence type="predicted"/>
<reference evidence="7 8" key="1">
    <citation type="submission" date="2019-07" db="EMBL/GenBank/DDBJ databases">
        <title>De Novo Assembly of kiwifruit Actinidia rufa.</title>
        <authorList>
            <person name="Sugita-Konishi S."/>
            <person name="Sato K."/>
            <person name="Mori E."/>
            <person name="Abe Y."/>
            <person name="Kisaki G."/>
            <person name="Hamano K."/>
            <person name="Suezawa K."/>
            <person name="Otani M."/>
            <person name="Fukuda T."/>
            <person name="Manabe T."/>
            <person name="Gomi K."/>
            <person name="Tabuchi M."/>
            <person name="Akimitsu K."/>
            <person name="Kataoka I."/>
        </authorList>
    </citation>
    <scope>NUCLEOTIDE SEQUENCE [LARGE SCALE GENOMIC DNA]</scope>
    <source>
        <strain evidence="8">cv. Fuchu</strain>
    </source>
</reference>
<name>A0A7J0GND9_9ERIC</name>
<dbReference type="SUPFAM" id="SSF57850">
    <property type="entry name" value="RING/U-box"/>
    <property type="match status" value="1"/>
</dbReference>
<dbReference type="SMART" id="SM00184">
    <property type="entry name" value="RING"/>
    <property type="match status" value="1"/>
</dbReference>
<evidence type="ECO:0000256" key="4">
    <source>
        <dbReference type="PROSITE-ProRule" id="PRU00175"/>
    </source>
</evidence>
<evidence type="ECO:0000259" key="6">
    <source>
        <dbReference type="PROSITE" id="PS50089"/>
    </source>
</evidence>
<dbReference type="GO" id="GO:0061630">
    <property type="term" value="F:ubiquitin protein ligase activity"/>
    <property type="evidence" value="ECO:0007669"/>
    <property type="project" value="TreeGrafter"/>
</dbReference>
<dbReference type="OrthoDB" id="8062037at2759"/>
<dbReference type="GO" id="GO:0005634">
    <property type="term" value="C:nucleus"/>
    <property type="evidence" value="ECO:0007669"/>
    <property type="project" value="TreeGrafter"/>
</dbReference>
<accession>A0A7J0GND9</accession>
<evidence type="ECO:0000313" key="7">
    <source>
        <dbReference type="EMBL" id="GFZ12258.1"/>
    </source>
</evidence>